<dbReference type="InterPro" id="IPR001283">
    <property type="entry name" value="CRISP-related"/>
</dbReference>
<dbReference type="InterPro" id="IPR014044">
    <property type="entry name" value="CAP_dom"/>
</dbReference>
<evidence type="ECO:0000313" key="4">
    <source>
        <dbReference type="Proteomes" id="UP000194266"/>
    </source>
</evidence>
<name>A0ABX3YDC6_9ACTN</name>
<evidence type="ECO:0000313" key="3">
    <source>
        <dbReference type="EMBL" id="OSZ57494.1"/>
    </source>
</evidence>
<organism evidence="3 4">
    <name type="scientific">Streptomyces pharetrae CZA14</name>
    <dbReference type="NCBI Taxonomy" id="1144883"/>
    <lineage>
        <taxon>Bacteria</taxon>
        <taxon>Bacillati</taxon>
        <taxon>Actinomycetota</taxon>
        <taxon>Actinomycetes</taxon>
        <taxon>Kitasatosporales</taxon>
        <taxon>Streptomycetaceae</taxon>
        <taxon>Streptomyces</taxon>
    </lineage>
</organism>
<feature type="signal peptide" evidence="1">
    <location>
        <begin position="1"/>
        <end position="19"/>
    </location>
</feature>
<accession>A0ABX3YDC6</accession>
<feature type="chain" id="PRO_5046129486" description="SCP domain-containing protein" evidence="1">
    <location>
        <begin position="20"/>
        <end position="189"/>
    </location>
</feature>
<proteinExistence type="predicted"/>
<protein>
    <recommendedName>
        <fullName evidence="2">SCP domain-containing protein</fullName>
    </recommendedName>
</protein>
<dbReference type="Gene3D" id="3.40.33.10">
    <property type="entry name" value="CAP"/>
    <property type="match status" value="1"/>
</dbReference>
<feature type="domain" description="SCP" evidence="2">
    <location>
        <begin position="33"/>
        <end position="177"/>
    </location>
</feature>
<keyword evidence="1" id="KW-0732">Signal</keyword>
<dbReference type="PANTHER" id="PTHR10334">
    <property type="entry name" value="CYSTEINE-RICH SECRETORY PROTEIN-RELATED"/>
    <property type="match status" value="1"/>
</dbReference>
<dbReference type="EMBL" id="MRYD01000187">
    <property type="protein sequence ID" value="OSZ57494.1"/>
    <property type="molecule type" value="Genomic_DNA"/>
</dbReference>
<dbReference type="Pfam" id="PF00188">
    <property type="entry name" value="CAP"/>
    <property type="match status" value="1"/>
</dbReference>
<dbReference type="SUPFAM" id="SSF55797">
    <property type="entry name" value="PR-1-like"/>
    <property type="match status" value="1"/>
</dbReference>
<dbReference type="InterPro" id="IPR018244">
    <property type="entry name" value="Allrgn_V5/Tpx1_CS"/>
</dbReference>
<evidence type="ECO:0000256" key="1">
    <source>
        <dbReference type="SAM" id="SignalP"/>
    </source>
</evidence>
<evidence type="ECO:0000259" key="2">
    <source>
        <dbReference type="SMART" id="SM00198"/>
    </source>
</evidence>
<dbReference type="SMART" id="SM00198">
    <property type="entry name" value="SCP"/>
    <property type="match status" value="1"/>
</dbReference>
<dbReference type="PROSITE" id="PS01010">
    <property type="entry name" value="CRISP_2"/>
    <property type="match status" value="1"/>
</dbReference>
<reference evidence="3 4" key="1">
    <citation type="submission" date="2016-12" db="EMBL/GenBank/DDBJ databases">
        <title>Genome Mining:The Detection of Biosynthetic Gene Clusters to Aid in the Expression of Curamycin A produced by Streptomyces sp. strain CZA14.</title>
        <authorList>
            <person name="Durrell K.A."/>
            <person name="Kirby B.M."/>
            <person name="Khan W."/>
            <person name="Mthethwa T."/>
            <person name="Le Roes-Hill M."/>
        </authorList>
    </citation>
    <scope>NUCLEOTIDE SEQUENCE [LARGE SCALE GENOMIC DNA]</scope>
    <source>
        <strain evidence="3 4">CZA14</strain>
    </source>
</reference>
<dbReference type="InterPro" id="IPR034113">
    <property type="entry name" value="SCP_GAPR1-like"/>
</dbReference>
<gene>
    <name evidence="3" type="ORF">OQI_27040</name>
</gene>
<sequence length="189" mass="20262">MAVAATALTAVVTMQPVHAADERPPLPDTTDEAFNEECLAAHNSYRAQHGAPPLALDDAAIAHAVRRAQTVSTLDGLSTPPGPGSTGYGENRFWFATYEDEPVSCEEAVRLWYEARWTGGYDWDRPGYSPDTGTFTQVVWKDTDVLGCGRASGRPEGGESLQTFIVCSYGPAGNIIGRFRQNVGEPVGG</sequence>
<dbReference type="CDD" id="cd05382">
    <property type="entry name" value="CAP_GAPR1-like"/>
    <property type="match status" value="1"/>
</dbReference>
<dbReference type="Proteomes" id="UP000194266">
    <property type="component" value="Unassembled WGS sequence"/>
</dbReference>
<dbReference type="InterPro" id="IPR035940">
    <property type="entry name" value="CAP_sf"/>
</dbReference>
<dbReference type="PRINTS" id="PR00837">
    <property type="entry name" value="V5TPXLIKE"/>
</dbReference>
<comment type="caution">
    <text evidence="3">The sequence shown here is derived from an EMBL/GenBank/DDBJ whole genome shotgun (WGS) entry which is preliminary data.</text>
</comment>
<keyword evidence="4" id="KW-1185">Reference proteome</keyword>